<dbReference type="AlphaFoldDB" id="A0A858B3S0"/>
<feature type="region of interest" description="Disordered" evidence="1">
    <location>
        <begin position="25"/>
        <end position="62"/>
    </location>
</feature>
<dbReference type="EMBL" id="CP048433">
    <property type="protein sequence ID" value="QIA33482.1"/>
    <property type="molecule type" value="Genomic_DNA"/>
</dbReference>
<dbReference type="Proteomes" id="UP000464211">
    <property type="component" value="Chromosome"/>
</dbReference>
<dbReference type="GeneID" id="92849558"/>
<name>A0A858B3S0_COLAA</name>
<feature type="compositionally biased region" description="Basic and acidic residues" evidence="1">
    <location>
        <begin position="28"/>
        <end position="62"/>
    </location>
</feature>
<proteinExistence type="predicted"/>
<protein>
    <submittedName>
        <fullName evidence="2">Uncharacterized protein</fullName>
    </submittedName>
</protein>
<sequence length="119" mass="13713">MTSSRAKVMSLDEYMGLMGVRDPLSGYMDDKMKIPHGETQRQTERRQKEAAHARAEYERKREAARTEYKALVDSGKVRPPTEMEKRLKIAQGRPENPAVQAARRVLTRRGIDWRTGRAL</sequence>
<gene>
    <name evidence="2" type="ORF">GXM19_03910</name>
</gene>
<dbReference type="RefSeq" id="WP_040359403.1">
    <property type="nucleotide sequence ID" value="NZ_CP048433.1"/>
</dbReference>
<reference evidence="2 3" key="1">
    <citation type="submission" date="2020-01" db="EMBL/GenBank/DDBJ databases">
        <title>Complete genome sequence of Collinsella aerofaciens JCM 10188(T).</title>
        <authorList>
            <person name="Tourlousse D.M."/>
            <person name="Sakamoto M."/>
            <person name="Miura T."/>
            <person name="Narita K."/>
            <person name="Ohashi A."/>
            <person name="Uchino Y."/>
            <person name="Yamazoe A."/>
            <person name="Kameyama K."/>
            <person name="Terauchi J."/>
            <person name="Ohkuma M."/>
            <person name="Kawasaki H."/>
            <person name="Sekiguchi Y."/>
        </authorList>
    </citation>
    <scope>NUCLEOTIDE SEQUENCE [LARGE SCALE GENOMIC DNA]</scope>
    <source>
        <strain evidence="2 3">JCM 10188</strain>
    </source>
</reference>
<evidence type="ECO:0000256" key="1">
    <source>
        <dbReference type="SAM" id="MobiDB-lite"/>
    </source>
</evidence>
<accession>A0A858B3S0</accession>
<evidence type="ECO:0000313" key="3">
    <source>
        <dbReference type="Proteomes" id="UP000464211"/>
    </source>
</evidence>
<organism evidence="2 3">
    <name type="scientific">Collinsella aerofaciens (strain ATCC 25986 / DSM 3979 / JCM 10188 / KCTC 3647 / NCTC 11838 / VPI 1003)</name>
    <dbReference type="NCBI Taxonomy" id="411903"/>
    <lineage>
        <taxon>Bacteria</taxon>
        <taxon>Bacillati</taxon>
        <taxon>Actinomycetota</taxon>
        <taxon>Coriobacteriia</taxon>
        <taxon>Coriobacteriales</taxon>
        <taxon>Coriobacteriaceae</taxon>
        <taxon>Collinsella</taxon>
    </lineage>
</organism>
<evidence type="ECO:0000313" key="2">
    <source>
        <dbReference type="EMBL" id="QIA33482.1"/>
    </source>
</evidence>